<dbReference type="PANTHER" id="PTHR46533">
    <property type="entry name" value="ZINC FINGER MYND DOMAIN-CONTAINING PROTEIN 12"/>
    <property type="match status" value="1"/>
</dbReference>
<dbReference type="PROSITE" id="PS50865">
    <property type="entry name" value="ZF_MYND_2"/>
    <property type="match status" value="1"/>
</dbReference>
<name>A0A553RKI3_9TELE</name>
<dbReference type="EMBL" id="SRMA01023894">
    <property type="protein sequence ID" value="TRZ02690.1"/>
    <property type="molecule type" value="Genomic_DNA"/>
</dbReference>
<evidence type="ECO:0000256" key="1">
    <source>
        <dbReference type="ARBA" id="ARBA00022723"/>
    </source>
</evidence>
<keyword evidence="3" id="KW-0862">Zinc</keyword>
<sequence>VPRVSPWKLTLKHKSPKIAQKQARIFEPVMSTVNPLANPKGVKKLCELCRKPAKLQCTKCLVTFYCNLEHQQTDWTCIHKKVCPLLTSLHAPPPAGALSDRDHYNQEKLTKQMVIIEIAHLEAQSCVSKKRFQDALPAAIQYLRWSMEVHGSCAVELVPAYLLLAQANIGLGALSQAHEYLSKAEWTVMKSPSCSHTVLHQLHRTLGLLHSAMGKYTSALTHFANDVYYACEMFGLDSTVTSGGYFLMADVFVKQNKLDIAHSFYTEVAGSWHRRLCKLMDGISQSSTQPEQCFDEAQCLEADQMLRSILEFEEHCAKPCPEQAAILAHSLAMLWLLCNNHTKALDYGKKADDLIQGLSEQNSLRGSILTLLRRAENDLGSK</sequence>
<dbReference type="GO" id="GO:0008270">
    <property type="term" value="F:zinc ion binding"/>
    <property type="evidence" value="ECO:0007669"/>
    <property type="project" value="UniProtKB-KW"/>
</dbReference>
<comment type="caution">
    <text evidence="6">The sequence shown here is derived from an EMBL/GenBank/DDBJ whole genome shotgun (WGS) entry which is preliminary data.</text>
</comment>
<evidence type="ECO:0000313" key="7">
    <source>
        <dbReference type="Proteomes" id="UP000316079"/>
    </source>
</evidence>
<keyword evidence="7" id="KW-1185">Reference proteome</keyword>
<dbReference type="PROSITE" id="PS01360">
    <property type="entry name" value="ZF_MYND_1"/>
    <property type="match status" value="1"/>
</dbReference>
<dbReference type="InterPro" id="IPR002893">
    <property type="entry name" value="Znf_MYND"/>
</dbReference>
<proteinExistence type="predicted"/>
<dbReference type="SUPFAM" id="SSF144232">
    <property type="entry name" value="HIT/MYND zinc finger-like"/>
    <property type="match status" value="1"/>
</dbReference>
<evidence type="ECO:0000259" key="5">
    <source>
        <dbReference type="PROSITE" id="PS50865"/>
    </source>
</evidence>
<dbReference type="Gene3D" id="1.25.40.10">
    <property type="entry name" value="Tetratricopeptide repeat domain"/>
    <property type="match status" value="1"/>
</dbReference>
<protein>
    <recommendedName>
        <fullName evidence="5">MYND-type domain-containing protein</fullName>
    </recommendedName>
</protein>
<evidence type="ECO:0000256" key="2">
    <source>
        <dbReference type="ARBA" id="ARBA00022771"/>
    </source>
</evidence>
<evidence type="ECO:0000256" key="4">
    <source>
        <dbReference type="PROSITE-ProRule" id="PRU00134"/>
    </source>
</evidence>
<dbReference type="STRING" id="623744.A0A553RKI3"/>
<dbReference type="Pfam" id="PF01753">
    <property type="entry name" value="zf-MYND"/>
    <property type="match status" value="1"/>
</dbReference>
<evidence type="ECO:0000313" key="6">
    <source>
        <dbReference type="EMBL" id="TRZ02690.1"/>
    </source>
</evidence>
<keyword evidence="1" id="KW-0479">Metal-binding</keyword>
<dbReference type="PANTHER" id="PTHR46533:SF1">
    <property type="entry name" value="ZINC FINGER MYND DOMAIN-CONTAINING PROTEIN 12"/>
    <property type="match status" value="1"/>
</dbReference>
<dbReference type="AlphaFoldDB" id="A0A553RKI3"/>
<dbReference type="Gene3D" id="6.10.140.2220">
    <property type="match status" value="1"/>
</dbReference>
<dbReference type="InterPro" id="IPR053248">
    <property type="entry name" value="Zinc_finger_MYND_domain"/>
</dbReference>
<dbReference type="OrthoDB" id="3174329at2759"/>
<dbReference type="Proteomes" id="UP000316079">
    <property type="component" value="Unassembled WGS sequence"/>
</dbReference>
<keyword evidence="2 4" id="KW-0863">Zinc-finger</keyword>
<gene>
    <name evidence="6" type="ORF">DNTS_022668</name>
</gene>
<evidence type="ECO:0000256" key="3">
    <source>
        <dbReference type="ARBA" id="ARBA00022833"/>
    </source>
</evidence>
<organism evidence="6 7">
    <name type="scientific">Danionella cerebrum</name>
    <dbReference type="NCBI Taxonomy" id="2873325"/>
    <lineage>
        <taxon>Eukaryota</taxon>
        <taxon>Metazoa</taxon>
        <taxon>Chordata</taxon>
        <taxon>Craniata</taxon>
        <taxon>Vertebrata</taxon>
        <taxon>Euteleostomi</taxon>
        <taxon>Actinopterygii</taxon>
        <taxon>Neopterygii</taxon>
        <taxon>Teleostei</taxon>
        <taxon>Ostariophysi</taxon>
        <taxon>Cypriniformes</taxon>
        <taxon>Danionidae</taxon>
        <taxon>Danioninae</taxon>
        <taxon>Danionella</taxon>
    </lineage>
</organism>
<dbReference type="SUPFAM" id="SSF48452">
    <property type="entry name" value="TPR-like"/>
    <property type="match status" value="1"/>
</dbReference>
<feature type="domain" description="MYND-type" evidence="5">
    <location>
        <begin position="46"/>
        <end position="83"/>
    </location>
</feature>
<accession>A0A553RKI3</accession>
<reference evidence="6 7" key="1">
    <citation type="journal article" date="2019" name="Sci. Data">
        <title>Hybrid genome assembly and annotation of Danionella translucida.</title>
        <authorList>
            <person name="Kadobianskyi M."/>
            <person name="Schulze L."/>
            <person name="Schuelke M."/>
            <person name="Judkewitz B."/>
        </authorList>
    </citation>
    <scope>NUCLEOTIDE SEQUENCE [LARGE SCALE GENOMIC DNA]</scope>
    <source>
        <strain evidence="6 7">Bolton</strain>
    </source>
</reference>
<dbReference type="InterPro" id="IPR011990">
    <property type="entry name" value="TPR-like_helical_dom_sf"/>
</dbReference>
<feature type="non-terminal residue" evidence="6">
    <location>
        <position position="1"/>
    </location>
</feature>